<dbReference type="STRING" id="1441930.Z042_22315"/>
<keyword evidence="9 10" id="KW-0449">Lipoprotein</keyword>
<dbReference type="GO" id="GO:0003774">
    <property type="term" value="F:cytoskeletal motor activity"/>
    <property type="evidence" value="ECO:0007669"/>
    <property type="project" value="InterPro"/>
</dbReference>
<keyword evidence="12" id="KW-1185">Reference proteome</keyword>
<dbReference type="GO" id="GO:0009279">
    <property type="term" value="C:cell outer membrane"/>
    <property type="evidence" value="ECO:0007669"/>
    <property type="project" value="UniProtKB-SubCell"/>
</dbReference>
<dbReference type="HAMAP" id="MF_00415">
    <property type="entry name" value="FlgH"/>
    <property type="match status" value="1"/>
</dbReference>
<evidence type="ECO:0000256" key="8">
    <source>
        <dbReference type="ARBA" id="ARBA00023143"/>
    </source>
</evidence>
<keyword evidence="11" id="KW-0282">Flagellum</keyword>
<comment type="subcellular location">
    <subcellularLocation>
        <location evidence="10">Cell outer membrane</location>
        <topology evidence="10">Lipid-anchor</topology>
    </subcellularLocation>
    <subcellularLocation>
        <location evidence="10">Bacterial flagellum basal body</location>
    </subcellularLocation>
    <subcellularLocation>
        <location evidence="2">Membrane</location>
        <topology evidence="2">Lipid-anchor</topology>
    </subcellularLocation>
</comment>
<accession>W0LHY1</accession>
<evidence type="ECO:0000256" key="2">
    <source>
        <dbReference type="ARBA" id="ARBA00004635"/>
    </source>
</evidence>
<dbReference type="PRINTS" id="PR01008">
    <property type="entry name" value="FLGLRINGFLGH"/>
</dbReference>
<dbReference type="AlphaFoldDB" id="W0LHY1"/>
<proteinExistence type="inferred from homology"/>
<dbReference type="PANTHER" id="PTHR34933:SF3">
    <property type="entry name" value="FLAGELLAR L-RING PROTEIN"/>
    <property type="match status" value="1"/>
</dbReference>
<evidence type="ECO:0000313" key="11">
    <source>
        <dbReference type="EMBL" id="AHG22049.2"/>
    </source>
</evidence>
<evidence type="ECO:0000256" key="1">
    <source>
        <dbReference type="ARBA" id="ARBA00002591"/>
    </source>
</evidence>
<dbReference type="InterPro" id="IPR000527">
    <property type="entry name" value="Flag_Lring"/>
</dbReference>
<keyword evidence="8 10" id="KW-0975">Bacterial flagellum</keyword>
<comment type="subunit">
    <text evidence="4 10">The basal body constitutes a major portion of the flagellar organelle and consists of four rings (L,P,S, and M) mounted on a central rod.</text>
</comment>
<dbReference type="HOGENOM" id="CLU_069313_0_0_6"/>
<reference evidence="11 12" key="1">
    <citation type="submission" date="2014-01" db="EMBL/GenBank/DDBJ databases">
        <title>Isolation of Serratia multitudinisentens RB-25 from Ex-Landfill site.</title>
        <authorList>
            <person name="Robson E.H.J."/>
        </authorList>
    </citation>
    <scope>NUCLEOTIDE SEQUENCE [LARGE SCALE GENOMIC DNA]</scope>
    <source>
        <strain evidence="11 12">RB-25</strain>
    </source>
</reference>
<evidence type="ECO:0000256" key="10">
    <source>
        <dbReference type="HAMAP-Rule" id="MF_00415"/>
    </source>
</evidence>
<dbReference type="NCBIfam" id="NF001301">
    <property type="entry name" value="PRK00249.1-1"/>
    <property type="match status" value="1"/>
</dbReference>
<sequence length="230" mass="24175">MATRYLITSLLLQALLLGGCAYLPRTPLVEGATTAQPAPATAPVPNGAIFQAAQPMNYGYQPLFEDRRPRNIGDTLTIALQENVSASKSSSANASRNGASTFGVATAPRYLAGLLGNARADMDIAGDSTFGGQGGANANNTFSGTITVTVNQVLANGNLHVVGEKQIAINQGTEFIRFSGVVNPRTISGNNSVTSTQVADARIEYVGNGYINEAQTMGWLQRFFLNVSPF</sequence>
<evidence type="ECO:0000256" key="3">
    <source>
        <dbReference type="ARBA" id="ARBA00006929"/>
    </source>
</evidence>
<dbReference type="Pfam" id="PF02107">
    <property type="entry name" value="FlgH"/>
    <property type="match status" value="1"/>
</dbReference>
<keyword evidence="6 10" id="KW-0472">Membrane</keyword>
<evidence type="ECO:0000256" key="4">
    <source>
        <dbReference type="ARBA" id="ARBA00011439"/>
    </source>
</evidence>
<keyword evidence="11" id="KW-0969">Cilium</keyword>
<evidence type="ECO:0000313" key="12">
    <source>
        <dbReference type="Proteomes" id="UP000019030"/>
    </source>
</evidence>
<protein>
    <recommendedName>
        <fullName evidence="10">Flagellar L-ring protein</fullName>
    </recommendedName>
    <alternativeName>
        <fullName evidence="10">Basal body L-ring protein</fullName>
    </alternativeName>
</protein>
<evidence type="ECO:0000256" key="6">
    <source>
        <dbReference type="ARBA" id="ARBA00023136"/>
    </source>
</evidence>
<dbReference type="GO" id="GO:0009427">
    <property type="term" value="C:bacterial-type flagellum basal body, distal rod, L ring"/>
    <property type="evidence" value="ECO:0007669"/>
    <property type="project" value="InterPro"/>
</dbReference>
<organism evidence="11 12">
    <name type="scientific">Chania multitudinisentens RB-25</name>
    <dbReference type="NCBI Taxonomy" id="1441930"/>
    <lineage>
        <taxon>Bacteria</taxon>
        <taxon>Pseudomonadati</taxon>
        <taxon>Pseudomonadota</taxon>
        <taxon>Gammaproteobacteria</taxon>
        <taxon>Enterobacterales</taxon>
        <taxon>Yersiniaceae</taxon>
        <taxon>Chania</taxon>
    </lineage>
</organism>
<keyword evidence="11" id="KW-0966">Cell projection</keyword>
<keyword evidence="7" id="KW-0564">Palmitate</keyword>
<dbReference type="EMBL" id="CP007044">
    <property type="protein sequence ID" value="AHG22049.2"/>
    <property type="molecule type" value="Genomic_DNA"/>
</dbReference>
<dbReference type="Proteomes" id="UP000019030">
    <property type="component" value="Chromosome"/>
</dbReference>
<dbReference type="KEGG" id="sfo:Z042_22315"/>
<evidence type="ECO:0000256" key="7">
    <source>
        <dbReference type="ARBA" id="ARBA00023139"/>
    </source>
</evidence>
<evidence type="ECO:0000256" key="9">
    <source>
        <dbReference type="ARBA" id="ARBA00023288"/>
    </source>
</evidence>
<gene>
    <name evidence="10" type="primary">flgH</name>
    <name evidence="11" type="ORF">Z042_22315</name>
</gene>
<keyword evidence="10" id="KW-0998">Cell outer membrane</keyword>
<reference evidence="11 12" key="2">
    <citation type="submission" date="2015-03" db="EMBL/GenBank/DDBJ databases">
        <authorList>
            <person name="Chan K.-G."/>
        </authorList>
    </citation>
    <scope>NUCLEOTIDE SEQUENCE [LARGE SCALE GENOMIC DNA]</scope>
    <source>
        <strain evidence="11 12">RB-25</strain>
    </source>
</reference>
<evidence type="ECO:0000256" key="5">
    <source>
        <dbReference type="ARBA" id="ARBA00022729"/>
    </source>
</evidence>
<comment type="similarity">
    <text evidence="3 10">Belongs to the FlgH family.</text>
</comment>
<comment type="function">
    <text evidence="1 10">Assembles around the rod to form the L-ring and probably protects the motor/basal body from shearing forces during rotation.</text>
</comment>
<dbReference type="PROSITE" id="PS51257">
    <property type="entry name" value="PROKAR_LIPOPROTEIN"/>
    <property type="match status" value="1"/>
</dbReference>
<keyword evidence="5 10" id="KW-0732">Signal</keyword>
<dbReference type="GO" id="GO:0071973">
    <property type="term" value="P:bacterial-type flagellum-dependent cell motility"/>
    <property type="evidence" value="ECO:0007669"/>
    <property type="project" value="InterPro"/>
</dbReference>
<dbReference type="eggNOG" id="COG2063">
    <property type="taxonomic scope" value="Bacteria"/>
</dbReference>
<dbReference type="PANTHER" id="PTHR34933">
    <property type="entry name" value="FLAGELLAR L-RING PROTEIN"/>
    <property type="match status" value="1"/>
</dbReference>
<name>W0LHY1_9GAMM</name>
<dbReference type="RefSeq" id="WP_024911999.1">
    <property type="nucleotide sequence ID" value="NZ_CP007044.2"/>
</dbReference>